<proteinExistence type="predicted"/>
<name>A0A1I4IZ47_9EURY</name>
<dbReference type="Pfam" id="PF04967">
    <property type="entry name" value="HTH_10"/>
    <property type="match status" value="1"/>
</dbReference>
<dbReference type="PANTHER" id="PTHR34236">
    <property type="entry name" value="DIMETHYL SULFOXIDE REDUCTASE TRANSCRIPTIONAL ACTIVATOR"/>
    <property type="match status" value="1"/>
</dbReference>
<evidence type="ECO:0000313" key="5">
    <source>
        <dbReference type="EMBL" id="SFL59662.1"/>
    </source>
</evidence>
<protein>
    <submittedName>
        <fullName evidence="5">Uncharacterized protein</fullName>
    </submittedName>
</protein>
<keyword evidence="2" id="KW-0804">Transcription</keyword>
<dbReference type="AlphaFoldDB" id="A0A1I4IZ47"/>
<dbReference type="Proteomes" id="UP000199607">
    <property type="component" value="Unassembled WGS sequence"/>
</dbReference>
<evidence type="ECO:0000256" key="2">
    <source>
        <dbReference type="ARBA" id="ARBA00023163"/>
    </source>
</evidence>
<feature type="domain" description="HTH bat-type" evidence="3">
    <location>
        <begin position="158"/>
        <end position="210"/>
    </location>
</feature>
<reference evidence="6" key="1">
    <citation type="submission" date="2016-10" db="EMBL/GenBank/DDBJ databases">
        <authorList>
            <person name="Varghese N."/>
            <person name="Submissions S."/>
        </authorList>
    </citation>
    <scope>NUCLEOTIDE SEQUENCE [LARGE SCALE GENOMIC DNA]</scope>
    <source>
        <strain evidence="6">CGMCC 1.7738</strain>
    </source>
</reference>
<dbReference type="EMBL" id="FOTC01000009">
    <property type="protein sequence ID" value="SFL59662.1"/>
    <property type="molecule type" value="Genomic_DNA"/>
</dbReference>
<dbReference type="InterPro" id="IPR007050">
    <property type="entry name" value="HTH_bacterioopsin"/>
</dbReference>
<evidence type="ECO:0000259" key="3">
    <source>
        <dbReference type="Pfam" id="PF04967"/>
    </source>
</evidence>
<evidence type="ECO:0000259" key="4">
    <source>
        <dbReference type="Pfam" id="PF24277"/>
    </source>
</evidence>
<keyword evidence="1" id="KW-0805">Transcription regulation</keyword>
<dbReference type="RefSeq" id="WP_089872329.1">
    <property type="nucleotide sequence ID" value="NZ_FOTC01000009.1"/>
</dbReference>
<gene>
    <name evidence="5" type="ORF">SAMN04487950_4307</name>
</gene>
<dbReference type="PANTHER" id="PTHR34236:SF1">
    <property type="entry name" value="DIMETHYL SULFOXIDE REDUCTASE TRANSCRIPTIONAL ACTIVATOR"/>
    <property type="match status" value="1"/>
</dbReference>
<dbReference type="STRING" id="553466.SAMN04487950_4307"/>
<organism evidence="5 6">
    <name type="scientific">Halogranum rubrum</name>
    <dbReference type="NCBI Taxonomy" id="553466"/>
    <lineage>
        <taxon>Archaea</taxon>
        <taxon>Methanobacteriati</taxon>
        <taxon>Methanobacteriota</taxon>
        <taxon>Stenosarchaea group</taxon>
        <taxon>Halobacteria</taxon>
        <taxon>Halobacteriales</taxon>
        <taxon>Haloferacaceae</taxon>
    </lineage>
</organism>
<evidence type="ECO:0000313" key="6">
    <source>
        <dbReference type="Proteomes" id="UP000199607"/>
    </source>
</evidence>
<keyword evidence="6" id="KW-1185">Reference proteome</keyword>
<sequence length="215" mass="23053">MDSGIHVQLAVEGVSSCPVTSVSETVDVESITTSRQTASGEQTVVGEFTVSETGDADGDAARDVADRVFSDGAESVYRYTTDGDECPCGRVPTHGCPVRDVSAESGTVVLSFIAPGVETLRAVVTDLRSCCESVRVRRLTHSTADDQQSLLVVDRTAFTDRQYEVLQTAHEMGYFAQPKESSSTDVAARLGISVPTFSEHLAVSQRKLMDQLLDV</sequence>
<dbReference type="InterPro" id="IPR056433">
    <property type="entry name" value="DmsR-like_N"/>
</dbReference>
<dbReference type="Pfam" id="PF24277">
    <property type="entry name" value="DmsR_N"/>
    <property type="match status" value="1"/>
</dbReference>
<evidence type="ECO:0000256" key="1">
    <source>
        <dbReference type="ARBA" id="ARBA00023015"/>
    </source>
</evidence>
<feature type="domain" description="DmsR-like N-terminal" evidence="4">
    <location>
        <begin position="1"/>
        <end position="142"/>
    </location>
</feature>
<accession>A0A1I4IZ47</accession>